<feature type="transmembrane region" description="Helical" evidence="1">
    <location>
        <begin position="111"/>
        <end position="133"/>
    </location>
</feature>
<feature type="transmembrane region" description="Helical" evidence="1">
    <location>
        <begin position="6"/>
        <end position="24"/>
    </location>
</feature>
<proteinExistence type="predicted"/>
<reference evidence="3 5" key="2">
    <citation type="submission" date="2020-02" db="EMBL/GenBank/DDBJ databases">
        <title>Genome sequence of Parvularcula flava strain NH6-79.</title>
        <authorList>
            <person name="Abdul Karim M.H."/>
            <person name="Lam M.Q."/>
            <person name="Chen S.J."/>
            <person name="Yahya A."/>
            <person name="Shahir S."/>
            <person name="Shamsir M.S."/>
            <person name="Chong C.S."/>
        </authorList>
    </citation>
    <scope>NUCLEOTIDE SEQUENCE [LARGE SCALE GENOMIC DNA]</scope>
    <source>
        <strain evidence="3 5">NH6-79</strain>
    </source>
</reference>
<protein>
    <submittedName>
        <fullName evidence="2">Uncharacterized protein</fullName>
    </submittedName>
</protein>
<dbReference type="EMBL" id="BMGZ01000001">
    <property type="protein sequence ID" value="GGH92863.1"/>
    <property type="molecule type" value="Genomic_DNA"/>
</dbReference>
<comment type="caution">
    <text evidence="2">The sequence shown here is derived from an EMBL/GenBank/DDBJ whole genome shotgun (WGS) entry which is preliminary data.</text>
</comment>
<reference evidence="2" key="3">
    <citation type="submission" date="2020-09" db="EMBL/GenBank/DDBJ databases">
        <authorList>
            <person name="Sun Q."/>
            <person name="Zhou Y."/>
        </authorList>
    </citation>
    <scope>NUCLEOTIDE SEQUENCE</scope>
    <source>
        <strain evidence="2">CGMCC 1.14984</strain>
    </source>
</reference>
<accession>A0A8J3A555</accession>
<evidence type="ECO:0000313" key="3">
    <source>
        <dbReference type="EMBL" id="NHK26610.1"/>
    </source>
</evidence>
<feature type="transmembrane region" description="Helical" evidence="1">
    <location>
        <begin position="56"/>
        <end position="76"/>
    </location>
</feature>
<reference evidence="2" key="1">
    <citation type="journal article" date="2014" name="Int. J. Syst. Evol. Microbiol.">
        <title>Complete genome sequence of Corynebacterium casei LMG S-19264T (=DSM 44701T), isolated from a smear-ripened cheese.</title>
        <authorList>
            <consortium name="US DOE Joint Genome Institute (JGI-PGF)"/>
            <person name="Walter F."/>
            <person name="Albersmeier A."/>
            <person name="Kalinowski J."/>
            <person name="Ruckert C."/>
        </authorList>
    </citation>
    <scope>NUCLEOTIDE SEQUENCE</scope>
    <source>
        <strain evidence="2">CGMCC 1.14984</strain>
    </source>
</reference>
<dbReference type="Proteomes" id="UP000818603">
    <property type="component" value="Unassembled WGS sequence"/>
</dbReference>
<evidence type="ECO:0000313" key="5">
    <source>
        <dbReference type="Proteomes" id="UP000818603"/>
    </source>
</evidence>
<feature type="transmembrane region" description="Helical" evidence="1">
    <location>
        <begin position="31"/>
        <end position="50"/>
    </location>
</feature>
<gene>
    <name evidence="3" type="ORF">FF098_001655</name>
    <name evidence="2" type="ORF">GCM10011355_03360</name>
</gene>
<dbReference type="EMBL" id="VCJR02000001">
    <property type="protein sequence ID" value="NHK26610.1"/>
    <property type="molecule type" value="Genomic_DNA"/>
</dbReference>
<dbReference type="RefSeq" id="WP_155136460.1">
    <property type="nucleotide sequence ID" value="NZ_BMGZ01000001.1"/>
</dbReference>
<dbReference type="AlphaFoldDB" id="A0A8J3A555"/>
<evidence type="ECO:0000256" key="1">
    <source>
        <dbReference type="SAM" id="Phobius"/>
    </source>
</evidence>
<dbReference type="Proteomes" id="UP000621856">
    <property type="component" value="Unassembled WGS sequence"/>
</dbReference>
<keyword evidence="5" id="KW-1185">Reference proteome</keyword>
<feature type="transmembrane region" description="Helical" evidence="1">
    <location>
        <begin position="88"/>
        <end position="105"/>
    </location>
</feature>
<keyword evidence="1" id="KW-1133">Transmembrane helix</keyword>
<keyword evidence="1" id="KW-0812">Transmembrane</keyword>
<name>A0A8J3A555_9PROT</name>
<organism evidence="2 4">
    <name type="scientific">Aquisalinus luteolus</name>
    <dbReference type="NCBI Taxonomy" id="1566827"/>
    <lineage>
        <taxon>Bacteria</taxon>
        <taxon>Pseudomonadati</taxon>
        <taxon>Pseudomonadota</taxon>
        <taxon>Alphaproteobacteria</taxon>
        <taxon>Parvularculales</taxon>
        <taxon>Parvularculaceae</taxon>
        <taxon>Aquisalinus</taxon>
    </lineage>
</organism>
<evidence type="ECO:0000313" key="2">
    <source>
        <dbReference type="EMBL" id="GGH92863.1"/>
    </source>
</evidence>
<evidence type="ECO:0000313" key="4">
    <source>
        <dbReference type="Proteomes" id="UP000621856"/>
    </source>
</evidence>
<sequence length="139" mass="16381">MFKTFITVVFLALMVILILSAWLVKDRRIHIGVLAIVFSWVTSNVIHMMIDDYSPLLVEIIINIALIYIFFQLHFWPVGENSGPVWPVYMMVFELCIFLSHMTRITMSPTYYVILINVLFGVEVLFMIGVIWFNRFKKR</sequence>
<keyword evidence="1" id="KW-0472">Membrane</keyword>